<accession>G0QRD7</accession>
<dbReference type="InParanoid" id="G0QRD7"/>
<evidence type="ECO:0000256" key="1">
    <source>
        <dbReference type="SAM" id="Phobius"/>
    </source>
</evidence>
<feature type="transmembrane region" description="Helical" evidence="1">
    <location>
        <begin position="110"/>
        <end position="135"/>
    </location>
</feature>
<proteinExistence type="predicted"/>
<gene>
    <name evidence="2" type="ORF">IMG5_092100</name>
</gene>
<feature type="transmembrane region" description="Helical" evidence="1">
    <location>
        <begin position="35"/>
        <end position="58"/>
    </location>
</feature>
<dbReference type="EMBL" id="GL983752">
    <property type="protein sequence ID" value="EGR32206.1"/>
    <property type="molecule type" value="Genomic_DNA"/>
</dbReference>
<keyword evidence="1" id="KW-0812">Transmembrane</keyword>
<evidence type="ECO:0008006" key="4">
    <source>
        <dbReference type="Google" id="ProtNLM"/>
    </source>
</evidence>
<name>G0QRD7_ICHMU</name>
<feature type="non-terminal residue" evidence="2">
    <location>
        <position position="1"/>
    </location>
</feature>
<keyword evidence="1" id="KW-0472">Membrane</keyword>
<dbReference type="RefSeq" id="XP_004035692.1">
    <property type="nucleotide sequence ID" value="XM_004035644.1"/>
</dbReference>
<feature type="transmembrane region" description="Helical" evidence="1">
    <location>
        <begin position="335"/>
        <end position="357"/>
    </location>
</feature>
<keyword evidence="1" id="KW-1133">Transmembrane helix</keyword>
<dbReference type="Proteomes" id="UP000008983">
    <property type="component" value="Unassembled WGS sequence"/>
</dbReference>
<reference evidence="2 3" key="1">
    <citation type="submission" date="2011-07" db="EMBL/GenBank/DDBJ databases">
        <authorList>
            <person name="Coyne R."/>
            <person name="Brami D."/>
            <person name="Johnson J."/>
            <person name="Hostetler J."/>
            <person name="Hannick L."/>
            <person name="Clark T."/>
            <person name="Cassidy-Hanley D."/>
            <person name="Inman J."/>
        </authorList>
    </citation>
    <scope>NUCLEOTIDE SEQUENCE [LARGE SCALE GENOMIC DNA]</scope>
    <source>
        <strain evidence="2 3">G5</strain>
    </source>
</reference>
<feature type="transmembrane region" description="Helical" evidence="1">
    <location>
        <begin position="147"/>
        <end position="167"/>
    </location>
</feature>
<protein>
    <recommendedName>
        <fullName evidence="4">Transmembrane protein</fullName>
    </recommendedName>
</protein>
<sequence>FLQSQGLWVIYFREKRSFFPKKRDLLVFSFLKKRAFIFFGLVQIIECFIKLIQGHFLYIKNQLKCFNFQGFLENDPGEKFQTSFGKFKQLFFQRNLKISKLNHFWTLLKFGIVIFMIFLRFVSVFLVFFITIIIYQLMVILQKQVLFLKWVIFQFFFMNFQLNYLNLNLILLLNFRTFIYYYQLLTTSLFFYNQNYFQILLIILKFENFPKLSFRLQFLLPHHHIIYHHLLHRICLLFLSHSFLPQIHSSSHIFLLHQYLNQPGLPLQKSTPFLVFLNRDLLIQLAYLNYPDQKFIRIETIYLQKDFFLLNILYIIRISFTIASSFYTITCSHRLFLIINIMFIMTNICTPSTYDIITMSNTTCMAFIENLRY</sequence>
<dbReference type="GeneID" id="14908376"/>
<organism evidence="2 3">
    <name type="scientific">Ichthyophthirius multifiliis</name>
    <name type="common">White spot disease agent</name>
    <name type="synonym">Ich</name>
    <dbReference type="NCBI Taxonomy" id="5932"/>
    <lineage>
        <taxon>Eukaryota</taxon>
        <taxon>Sar</taxon>
        <taxon>Alveolata</taxon>
        <taxon>Ciliophora</taxon>
        <taxon>Intramacronucleata</taxon>
        <taxon>Oligohymenophorea</taxon>
        <taxon>Hymenostomatida</taxon>
        <taxon>Ophryoglenina</taxon>
        <taxon>Ichthyophthirius</taxon>
    </lineage>
</organism>
<feature type="transmembrane region" description="Helical" evidence="1">
    <location>
        <begin position="308"/>
        <end position="329"/>
    </location>
</feature>
<dbReference type="AlphaFoldDB" id="G0QRD7"/>
<keyword evidence="3" id="KW-1185">Reference proteome</keyword>
<evidence type="ECO:0000313" key="2">
    <source>
        <dbReference type="EMBL" id="EGR32206.1"/>
    </source>
</evidence>
<evidence type="ECO:0000313" key="3">
    <source>
        <dbReference type="Proteomes" id="UP000008983"/>
    </source>
</evidence>